<evidence type="ECO:0000313" key="3">
    <source>
        <dbReference type="Proteomes" id="UP000236724"/>
    </source>
</evidence>
<feature type="transmembrane region" description="Helical" evidence="1">
    <location>
        <begin position="25"/>
        <end position="49"/>
    </location>
</feature>
<keyword evidence="1" id="KW-0472">Membrane</keyword>
<keyword evidence="1" id="KW-0812">Transmembrane</keyword>
<evidence type="ECO:0000256" key="1">
    <source>
        <dbReference type="SAM" id="Phobius"/>
    </source>
</evidence>
<proteinExistence type="predicted"/>
<feature type="transmembrane region" description="Helical" evidence="1">
    <location>
        <begin position="203"/>
        <end position="226"/>
    </location>
</feature>
<name>A0A1H6F459_9GAMM</name>
<sequence>MNDPLIEPQTETHNTHKALSAPKLYWIWGMLFMLLLGLSIFIGSAWMILNYQQQAHQDTQSYKAYDHHVMLQAQLAMARLEYRLQLANLDPETVAEDKTRASLPQQVEITWSRFNDLISGQNAQRLLKIKGLKTFIRKILTELDLLESSLHDSEPDYEQHLLYLDQLKKEFAADYTNLPAQLLPIYKDENKALREVQSYYFKALILTSLLVFVLYGIVLFGIFNILKTRSQYTHERIEE</sequence>
<accession>A0A1H6F459</accession>
<dbReference type="AlphaFoldDB" id="A0A1H6F459"/>
<keyword evidence="3" id="KW-1185">Reference proteome</keyword>
<dbReference type="Proteomes" id="UP000236724">
    <property type="component" value="Unassembled WGS sequence"/>
</dbReference>
<dbReference type="RefSeq" id="WP_103918950.1">
    <property type="nucleotide sequence ID" value="NZ_FMSV02000136.1"/>
</dbReference>
<keyword evidence="1" id="KW-1133">Transmembrane helix</keyword>
<gene>
    <name evidence="2" type="ORF">MBHS_00800</name>
</gene>
<evidence type="ECO:0000313" key="2">
    <source>
        <dbReference type="EMBL" id="SEH04947.1"/>
    </source>
</evidence>
<dbReference type="EMBL" id="FMSV02000136">
    <property type="protein sequence ID" value="SEH04947.1"/>
    <property type="molecule type" value="Genomic_DNA"/>
</dbReference>
<organism evidence="2 3">
    <name type="scientific">Candidatus Venteria ishoeyi</name>
    <dbReference type="NCBI Taxonomy" id="1899563"/>
    <lineage>
        <taxon>Bacteria</taxon>
        <taxon>Pseudomonadati</taxon>
        <taxon>Pseudomonadota</taxon>
        <taxon>Gammaproteobacteria</taxon>
        <taxon>Thiotrichales</taxon>
        <taxon>Thiotrichaceae</taxon>
        <taxon>Venteria</taxon>
    </lineage>
</organism>
<reference evidence="2 3" key="1">
    <citation type="submission" date="2016-10" db="EMBL/GenBank/DDBJ databases">
        <authorList>
            <person name="de Groot N.N."/>
        </authorList>
    </citation>
    <scope>NUCLEOTIDE SEQUENCE [LARGE SCALE GENOMIC DNA]</scope>
    <source>
        <strain evidence="2">MBHS1</strain>
    </source>
</reference>
<protein>
    <submittedName>
        <fullName evidence="2">Uncharacterized protein</fullName>
    </submittedName>
</protein>